<accession>A0A9Q0YPC5</accession>
<sequence length="65" mass="7285">MHWCKTVLLCCLLMSLAVSTGLAGCPPTCDDYERGLERPDCGYEEMKNSKRSTRESDQGDANHNF</sequence>
<evidence type="ECO:0000256" key="1">
    <source>
        <dbReference type="SAM" id="MobiDB-lite"/>
    </source>
</evidence>
<feature type="chain" id="PRO_5040179102" description="Secreted protein" evidence="2">
    <location>
        <begin position="24"/>
        <end position="65"/>
    </location>
</feature>
<organism evidence="3 4">
    <name type="scientific">Holothuria leucospilota</name>
    <name type="common">Black long sea cucumber</name>
    <name type="synonym">Mertensiothuria leucospilota</name>
    <dbReference type="NCBI Taxonomy" id="206669"/>
    <lineage>
        <taxon>Eukaryota</taxon>
        <taxon>Metazoa</taxon>
        <taxon>Echinodermata</taxon>
        <taxon>Eleutherozoa</taxon>
        <taxon>Echinozoa</taxon>
        <taxon>Holothuroidea</taxon>
        <taxon>Aspidochirotacea</taxon>
        <taxon>Aspidochirotida</taxon>
        <taxon>Holothuriidae</taxon>
        <taxon>Holothuria</taxon>
    </lineage>
</organism>
<dbReference type="Proteomes" id="UP001152320">
    <property type="component" value="Chromosome 19"/>
</dbReference>
<protein>
    <recommendedName>
        <fullName evidence="5">Secreted protein</fullName>
    </recommendedName>
</protein>
<evidence type="ECO:0000313" key="4">
    <source>
        <dbReference type="Proteomes" id="UP001152320"/>
    </source>
</evidence>
<proteinExistence type="predicted"/>
<reference evidence="3" key="1">
    <citation type="submission" date="2021-10" db="EMBL/GenBank/DDBJ databases">
        <title>Tropical sea cucumber genome reveals ecological adaptation and Cuvierian tubules defense mechanism.</title>
        <authorList>
            <person name="Chen T."/>
        </authorList>
    </citation>
    <scope>NUCLEOTIDE SEQUENCE</scope>
    <source>
        <strain evidence="3">Nanhai2018</strain>
        <tissue evidence="3">Muscle</tissue>
    </source>
</reference>
<feature type="region of interest" description="Disordered" evidence="1">
    <location>
        <begin position="42"/>
        <end position="65"/>
    </location>
</feature>
<dbReference type="AlphaFoldDB" id="A0A9Q0YPC5"/>
<evidence type="ECO:0000256" key="2">
    <source>
        <dbReference type="SAM" id="SignalP"/>
    </source>
</evidence>
<comment type="caution">
    <text evidence="3">The sequence shown here is derived from an EMBL/GenBank/DDBJ whole genome shotgun (WGS) entry which is preliminary data.</text>
</comment>
<dbReference type="PROSITE" id="PS51257">
    <property type="entry name" value="PROKAR_LIPOPROTEIN"/>
    <property type="match status" value="1"/>
</dbReference>
<keyword evidence="2" id="KW-0732">Signal</keyword>
<feature type="signal peptide" evidence="2">
    <location>
        <begin position="1"/>
        <end position="23"/>
    </location>
</feature>
<name>A0A9Q0YPC5_HOLLE</name>
<dbReference type="EMBL" id="JAIZAY010000019">
    <property type="protein sequence ID" value="KAJ8023922.1"/>
    <property type="molecule type" value="Genomic_DNA"/>
</dbReference>
<feature type="compositionally biased region" description="Basic and acidic residues" evidence="1">
    <location>
        <begin position="42"/>
        <end position="57"/>
    </location>
</feature>
<evidence type="ECO:0008006" key="5">
    <source>
        <dbReference type="Google" id="ProtNLM"/>
    </source>
</evidence>
<evidence type="ECO:0000313" key="3">
    <source>
        <dbReference type="EMBL" id="KAJ8023922.1"/>
    </source>
</evidence>
<gene>
    <name evidence="3" type="ORF">HOLleu_36499</name>
</gene>
<keyword evidence="4" id="KW-1185">Reference proteome</keyword>